<dbReference type="RefSeq" id="WP_130936694.1">
    <property type="nucleotide sequence ID" value="NZ_BMEE01000002.1"/>
</dbReference>
<organism evidence="2 3">
    <name type="scientific">Hyunsoonleella pacifica</name>
    <dbReference type="NCBI Taxonomy" id="1080224"/>
    <lineage>
        <taxon>Bacteria</taxon>
        <taxon>Pseudomonadati</taxon>
        <taxon>Bacteroidota</taxon>
        <taxon>Flavobacteriia</taxon>
        <taxon>Flavobacteriales</taxon>
        <taxon>Flavobacteriaceae</taxon>
    </lineage>
</organism>
<protein>
    <submittedName>
        <fullName evidence="2">DUF2807 domain-containing protein</fullName>
    </submittedName>
</protein>
<accession>A0A4V2JB45</accession>
<dbReference type="PROSITE" id="PS51257">
    <property type="entry name" value="PROKAR_LIPOPROTEIN"/>
    <property type="match status" value="1"/>
</dbReference>
<dbReference type="OrthoDB" id="1442792at2"/>
<gene>
    <name evidence="2" type="ORF">EYD46_08770</name>
</gene>
<proteinExistence type="predicted"/>
<dbReference type="EMBL" id="SIRS01000003">
    <property type="protein sequence ID" value="TBN16713.1"/>
    <property type="molecule type" value="Genomic_DNA"/>
</dbReference>
<comment type="caution">
    <text evidence="2">The sequence shown here is derived from an EMBL/GenBank/DDBJ whole genome shotgun (WGS) entry which is preliminary data.</text>
</comment>
<evidence type="ECO:0000313" key="3">
    <source>
        <dbReference type="Proteomes" id="UP000292372"/>
    </source>
</evidence>
<dbReference type="AlphaFoldDB" id="A0A4V2JB45"/>
<name>A0A4V2JB45_9FLAO</name>
<dbReference type="InterPro" id="IPR021255">
    <property type="entry name" value="DUF2807"/>
</dbReference>
<dbReference type="Pfam" id="PF10988">
    <property type="entry name" value="DUF2807"/>
    <property type="match status" value="1"/>
</dbReference>
<keyword evidence="3" id="KW-1185">Reference proteome</keyword>
<evidence type="ECO:0000313" key="2">
    <source>
        <dbReference type="EMBL" id="TBN16713.1"/>
    </source>
</evidence>
<evidence type="ECO:0000259" key="1">
    <source>
        <dbReference type="Pfam" id="PF10988"/>
    </source>
</evidence>
<reference evidence="2 3" key="1">
    <citation type="journal article" date="2015" name="Int. J. Syst. Evol. Microbiol.">
        <title>Hyunsoonleella pacifica sp. nov., isolated from seawater of South Pacific Gyre.</title>
        <authorList>
            <person name="Gao X."/>
            <person name="Zhang Z."/>
            <person name="Dai X."/>
            <person name="Zhang X.H."/>
        </authorList>
    </citation>
    <scope>NUCLEOTIDE SEQUENCE [LARGE SCALE GENOMIC DNA]</scope>
    <source>
        <strain evidence="2 3">SW033</strain>
    </source>
</reference>
<dbReference type="Gene3D" id="2.160.20.120">
    <property type="match status" value="1"/>
</dbReference>
<feature type="domain" description="Putative auto-transporter adhesin head GIN" evidence="1">
    <location>
        <begin position="40"/>
        <end position="201"/>
    </location>
</feature>
<sequence>MKTHYLFYFVFTFCITLTSCSIDDIKASNNIVTEERVLSDFNEIDISSDIEVVVKQGPSQSVKVTTSDNIQDNVTTRVNNGKLTARLTGNIRRLDVLRIEIVIPTISSLRMSADSFGTLSGFENLDSFRLNVSSDAFITLSGTANSMNIDASSDARIEGFDFETKTCNINCSSDATVSITCTDALSGSVSSDGIIFYKGNPSVNVSTSSDGAIINSN</sequence>
<dbReference type="Proteomes" id="UP000292372">
    <property type="component" value="Unassembled WGS sequence"/>
</dbReference>